<evidence type="ECO:0000256" key="1">
    <source>
        <dbReference type="ARBA" id="ARBA00001946"/>
    </source>
</evidence>
<evidence type="ECO:0000259" key="3">
    <source>
        <dbReference type="Pfam" id="PF01541"/>
    </source>
</evidence>
<sequence>MKQIYYIYSLIDSTNTPVYIGCSTKPVERFYSHVKRKPCATKRNGTGYFYGRTDLSLRILFSTSNKSKALLAEGKHKELHGIVWSERAKTDRQLNVCSNGGKVTMNKLNKIPHTCTCGRIIRGIGALTVHKNAKGH</sequence>
<dbReference type="EMBL" id="LR796735">
    <property type="protein sequence ID" value="CAB4162382.1"/>
    <property type="molecule type" value="Genomic_DNA"/>
</dbReference>
<dbReference type="InterPro" id="IPR000305">
    <property type="entry name" value="GIY-YIG_endonuc"/>
</dbReference>
<dbReference type="SUPFAM" id="SSF82771">
    <property type="entry name" value="GIY-YIG endonuclease"/>
    <property type="match status" value="1"/>
</dbReference>
<reference evidence="4" key="1">
    <citation type="submission" date="2020-04" db="EMBL/GenBank/DDBJ databases">
        <authorList>
            <person name="Chiriac C."/>
            <person name="Salcher M."/>
            <person name="Ghai R."/>
            <person name="Kavagutti S V."/>
        </authorList>
    </citation>
    <scope>NUCLEOTIDE SEQUENCE</scope>
</reference>
<evidence type="ECO:0000313" key="4">
    <source>
        <dbReference type="EMBL" id="CAB4162382.1"/>
    </source>
</evidence>
<organism evidence="4">
    <name type="scientific">uncultured Caudovirales phage</name>
    <dbReference type="NCBI Taxonomy" id="2100421"/>
    <lineage>
        <taxon>Viruses</taxon>
        <taxon>Duplodnaviria</taxon>
        <taxon>Heunggongvirae</taxon>
        <taxon>Uroviricota</taxon>
        <taxon>Caudoviricetes</taxon>
        <taxon>Peduoviridae</taxon>
        <taxon>Maltschvirus</taxon>
        <taxon>Maltschvirus maltsch</taxon>
    </lineage>
</organism>
<dbReference type="Gene3D" id="3.40.1440.10">
    <property type="entry name" value="GIY-YIG endonuclease"/>
    <property type="match status" value="1"/>
</dbReference>
<accession>A0A6J5NUB1</accession>
<evidence type="ECO:0000256" key="2">
    <source>
        <dbReference type="ARBA" id="ARBA00022842"/>
    </source>
</evidence>
<dbReference type="InterPro" id="IPR035901">
    <property type="entry name" value="GIY-YIG_endonuc_sf"/>
</dbReference>
<comment type="cofactor">
    <cofactor evidence="1">
        <name>Mg(2+)</name>
        <dbReference type="ChEBI" id="CHEBI:18420"/>
    </cofactor>
</comment>
<feature type="domain" description="GIY-YIG" evidence="3">
    <location>
        <begin position="5"/>
        <end position="80"/>
    </location>
</feature>
<keyword evidence="2" id="KW-0460">Magnesium</keyword>
<dbReference type="Pfam" id="PF01541">
    <property type="entry name" value="GIY-YIG"/>
    <property type="match status" value="1"/>
</dbReference>
<proteinExistence type="predicted"/>
<protein>
    <submittedName>
        <fullName evidence="4">GIY-YIG_SF domain containing protein</fullName>
    </submittedName>
</protein>
<gene>
    <name evidence="4" type="ORF">UFOVP782_34</name>
</gene>
<name>A0A6J5NUB1_9CAUD</name>